<dbReference type="PANTHER" id="PTHR48079">
    <property type="entry name" value="PROTEIN YEEZ"/>
    <property type="match status" value="1"/>
</dbReference>
<dbReference type="PANTHER" id="PTHR48079:SF9">
    <property type="entry name" value="PUTATIVE-RELATED"/>
    <property type="match status" value="1"/>
</dbReference>
<sequence>MKVFVTGATGFIGSSIVDELLRRSHVVVGFARSETSADNLRAKGAQIHRGSIDDPASVLAALASVDGAIHTAFNHDFSTYMQNCADDGALLDAMAETLGGTGKPLIATSSTAVVPPGQIATEDQAASPAIPRGASERFLRFSETGVRTGVIRLPPSVHGKGDTAFVPAAIAAARRTGVSTYVGDGANRWPAVHRNDAARLFCDALERGEPDQRFNAVQDEGVAFRAIAEAIGRGLEAPVRSIPVDEAENQFGWLGRFVMADVLASSRLTRERLGWKPVENDLLADLELSSYFDPSVKALST</sequence>
<proteinExistence type="predicted"/>
<comment type="caution">
    <text evidence="2">The sequence shown here is derived from an EMBL/GenBank/DDBJ whole genome shotgun (WGS) entry which is preliminary data.</text>
</comment>
<feature type="domain" description="NAD-dependent epimerase/dehydratase" evidence="1">
    <location>
        <begin position="3"/>
        <end position="215"/>
    </location>
</feature>
<dbReference type="InterPro" id="IPR051783">
    <property type="entry name" value="NAD(P)-dependent_oxidoreduct"/>
</dbReference>
<dbReference type="GO" id="GO:0004029">
    <property type="term" value="F:aldehyde dehydrogenase (NAD+) activity"/>
    <property type="evidence" value="ECO:0007669"/>
    <property type="project" value="TreeGrafter"/>
</dbReference>
<dbReference type="RefSeq" id="WP_026398924.1">
    <property type="nucleotide sequence ID" value="NZ_AUBI01000022.1"/>
</dbReference>
<dbReference type="SUPFAM" id="SSF51735">
    <property type="entry name" value="NAD(P)-binding Rossmann-fold domains"/>
    <property type="match status" value="1"/>
</dbReference>
<dbReference type="STRING" id="1120919.GCA_000429165_03471"/>
<evidence type="ECO:0000313" key="2">
    <source>
        <dbReference type="EMBL" id="GEN61407.1"/>
    </source>
</evidence>
<accession>A0A511XEN3</accession>
<dbReference type="OrthoDB" id="9787292at2"/>
<dbReference type="CDD" id="cd05262">
    <property type="entry name" value="SDR_a7"/>
    <property type="match status" value="1"/>
</dbReference>
<dbReference type="Gene3D" id="3.40.50.720">
    <property type="entry name" value="NAD(P)-binding Rossmann-like Domain"/>
    <property type="match status" value="1"/>
</dbReference>
<keyword evidence="3" id="KW-1185">Reference proteome</keyword>
<dbReference type="GO" id="GO:0005737">
    <property type="term" value="C:cytoplasm"/>
    <property type="evidence" value="ECO:0007669"/>
    <property type="project" value="TreeGrafter"/>
</dbReference>
<dbReference type="InterPro" id="IPR001509">
    <property type="entry name" value="Epimerase_deHydtase"/>
</dbReference>
<dbReference type="Pfam" id="PF01370">
    <property type="entry name" value="Epimerase"/>
    <property type="match status" value="1"/>
</dbReference>
<evidence type="ECO:0000313" key="3">
    <source>
        <dbReference type="Proteomes" id="UP000321635"/>
    </source>
</evidence>
<name>A0A511XEN3_9PROT</name>
<dbReference type="Proteomes" id="UP000321635">
    <property type="component" value="Unassembled WGS sequence"/>
</dbReference>
<dbReference type="InterPro" id="IPR036291">
    <property type="entry name" value="NAD(P)-bd_dom_sf"/>
</dbReference>
<evidence type="ECO:0000259" key="1">
    <source>
        <dbReference type="Pfam" id="PF01370"/>
    </source>
</evidence>
<dbReference type="AlphaFoldDB" id="A0A511XEN3"/>
<gene>
    <name evidence="2" type="ORF">ANI02nite_32910</name>
</gene>
<protein>
    <submittedName>
        <fullName evidence="2">3-beta hydroxysteroid dehydrogenase</fullName>
    </submittedName>
</protein>
<dbReference type="EMBL" id="BJYF01000036">
    <property type="protein sequence ID" value="GEN61407.1"/>
    <property type="molecule type" value="Genomic_DNA"/>
</dbReference>
<reference evidence="2 3" key="1">
    <citation type="submission" date="2019-07" db="EMBL/GenBank/DDBJ databases">
        <title>Whole genome shotgun sequence of Acetobacter nitrogenifigens NBRC 105050.</title>
        <authorList>
            <person name="Hosoyama A."/>
            <person name="Uohara A."/>
            <person name="Ohji S."/>
            <person name="Ichikawa N."/>
        </authorList>
    </citation>
    <scope>NUCLEOTIDE SEQUENCE [LARGE SCALE GENOMIC DNA]</scope>
    <source>
        <strain evidence="2 3">NBRC 105050</strain>
    </source>
</reference>
<organism evidence="2 3">
    <name type="scientific">Acetobacter nitrogenifigens DSM 23921 = NBRC 105050</name>
    <dbReference type="NCBI Taxonomy" id="1120919"/>
    <lineage>
        <taxon>Bacteria</taxon>
        <taxon>Pseudomonadati</taxon>
        <taxon>Pseudomonadota</taxon>
        <taxon>Alphaproteobacteria</taxon>
        <taxon>Acetobacterales</taxon>
        <taxon>Acetobacteraceae</taxon>
        <taxon>Acetobacter</taxon>
    </lineage>
</organism>